<dbReference type="EMBL" id="CM056743">
    <property type="protein sequence ID" value="KAJ8670843.1"/>
    <property type="molecule type" value="Genomic_DNA"/>
</dbReference>
<sequence>MGVRADLREIGEEDFHDHGHILDVAPGQKVCRNCRTSTLPDYSRDYYENSENCRSKSLTKKMRILNPKFEESSILAEEARCYREIIDQLLEKLSNCENSRERYLLLSVLPKRWSAYQIQKIMGVSQATAKRAKELVENQGILCLVPSKSGKVLNPEVLKMIEDFHTSDDKSRIQPGKNDYVPVLITRERVEIQKRLLLCNLKECYQSF</sequence>
<evidence type="ECO:0000313" key="2">
    <source>
        <dbReference type="Proteomes" id="UP001239111"/>
    </source>
</evidence>
<organism evidence="1 2">
    <name type="scientific">Eretmocerus hayati</name>
    <dbReference type="NCBI Taxonomy" id="131215"/>
    <lineage>
        <taxon>Eukaryota</taxon>
        <taxon>Metazoa</taxon>
        <taxon>Ecdysozoa</taxon>
        <taxon>Arthropoda</taxon>
        <taxon>Hexapoda</taxon>
        <taxon>Insecta</taxon>
        <taxon>Pterygota</taxon>
        <taxon>Neoptera</taxon>
        <taxon>Endopterygota</taxon>
        <taxon>Hymenoptera</taxon>
        <taxon>Apocrita</taxon>
        <taxon>Proctotrupomorpha</taxon>
        <taxon>Chalcidoidea</taxon>
        <taxon>Aphelinidae</taxon>
        <taxon>Aphelininae</taxon>
        <taxon>Eretmocerus</taxon>
    </lineage>
</organism>
<comment type="caution">
    <text evidence="1">The sequence shown here is derived from an EMBL/GenBank/DDBJ whole genome shotgun (WGS) entry which is preliminary data.</text>
</comment>
<proteinExistence type="predicted"/>
<protein>
    <submittedName>
        <fullName evidence="1">Uncharacterized protein</fullName>
    </submittedName>
</protein>
<dbReference type="Proteomes" id="UP001239111">
    <property type="component" value="Chromosome 3"/>
</dbReference>
<gene>
    <name evidence="1" type="ORF">QAD02_002102</name>
</gene>
<keyword evidence="2" id="KW-1185">Reference proteome</keyword>
<name>A0ACC2NIX2_9HYME</name>
<evidence type="ECO:0000313" key="1">
    <source>
        <dbReference type="EMBL" id="KAJ8670843.1"/>
    </source>
</evidence>
<reference evidence="1" key="1">
    <citation type="submission" date="2023-04" db="EMBL/GenBank/DDBJ databases">
        <title>A chromosome-level genome assembly of the parasitoid wasp Eretmocerus hayati.</title>
        <authorList>
            <person name="Zhong Y."/>
            <person name="Liu S."/>
            <person name="Liu Y."/>
        </authorList>
    </citation>
    <scope>NUCLEOTIDE SEQUENCE</scope>
    <source>
        <strain evidence="1">ZJU_SS_LIU_2023</strain>
    </source>
</reference>
<accession>A0ACC2NIX2</accession>